<evidence type="ECO:0000313" key="3">
    <source>
        <dbReference type="EMBL" id="KIK55378.1"/>
    </source>
</evidence>
<keyword evidence="4" id="KW-1185">Reference proteome</keyword>
<dbReference type="EMBL" id="KN834807">
    <property type="protein sequence ID" value="KIK55378.1"/>
    <property type="molecule type" value="Genomic_DNA"/>
</dbReference>
<reference evidence="3 4" key="1">
    <citation type="submission" date="2014-04" db="EMBL/GenBank/DDBJ databases">
        <title>Evolutionary Origins and Diversification of the Mycorrhizal Mutualists.</title>
        <authorList>
            <consortium name="DOE Joint Genome Institute"/>
            <consortium name="Mycorrhizal Genomics Consortium"/>
            <person name="Kohler A."/>
            <person name="Kuo A."/>
            <person name="Nagy L.G."/>
            <person name="Floudas D."/>
            <person name="Copeland A."/>
            <person name="Barry K.W."/>
            <person name="Cichocki N."/>
            <person name="Veneault-Fourrey C."/>
            <person name="LaButti K."/>
            <person name="Lindquist E.A."/>
            <person name="Lipzen A."/>
            <person name="Lundell T."/>
            <person name="Morin E."/>
            <person name="Murat C."/>
            <person name="Riley R."/>
            <person name="Ohm R."/>
            <person name="Sun H."/>
            <person name="Tunlid A."/>
            <person name="Henrissat B."/>
            <person name="Grigoriev I.V."/>
            <person name="Hibbett D.S."/>
            <person name="Martin F."/>
        </authorList>
    </citation>
    <scope>NUCLEOTIDE SEQUENCE [LARGE SCALE GENOMIC DNA]</scope>
    <source>
        <strain evidence="3 4">FD-317 M1</strain>
    </source>
</reference>
<organism evidence="3 4">
    <name type="scientific">Collybiopsis luxurians FD-317 M1</name>
    <dbReference type="NCBI Taxonomy" id="944289"/>
    <lineage>
        <taxon>Eukaryota</taxon>
        <taxon>Fungi</taxon>
        <taxon>Dikarya</taxon>
        <taxon>Basidiomycota</taxon>
        <taxon>Agaricomycotina</taxon>
        <taxon>Agaricomycetes</taxon>
        <taxon>Agaricomycetidae</taxon>
        <taxon>Agaricales</taxon>
        <taxon>Marasmiineae</taxon>
        <taxon>Omphalotaceae</taxon>
        <taxon>Collybiopsis</taxon>
        <taxon>Collybiopsis luxurians</taxon>
    </lineage>
</organism>
<dbReference type="Proteomes" id="UP000053593">
    <property type="component" value="Unassembled WGS sequence"/>
</dbReference>
<dbReference type="AlphaFoldDB" id="A0A0D0CK09"/>
<accession>A0A0D0CK09</accession>
<dbReference type="Gene3D" id="2.60.120.260">
    <property type="entry name" value="Galactose-binding domain-like"/>
    <property type="match status" value="2"/>
</dbReference>
<evidence type="ECO:0000256" key="1">
    <source>
        <dbReference type="SAM" id="MobiDB-lite"/>
    </source>
</evidence>
<dbReference type="OrthoDB" id="10036721at2759"/>
<evidence type="ECO:0000313" key="4">
    <source>
        <dbReference type="Proteomes" id="UP000053593"/>
    </source>
</evidence>
<name>A0A0D0CK09_9AGAR</name>
<dbReference type="HOGENOM" id="CLU_041807_0_0_1"/>
<feature type="signal peptide" evidence="2">
    <location>
        <begin position="1"/>
        <end position="23"/>
    </location>
</feature>
<evidence type="ECO:0000256" key="2">
    <source>
        <dbReference type="SAM" id="SignalP"/>
    </source>
</evidence>
<evidence type="ECO:0008006" key="5">
    <source>
        <dbReference type="Google" id="ProtNLM"/>
    </source>
</evidence>
<sequence>MFKLEQALTFALALLAATGTCVGTAGTTLEAQKRTNGSDQCSSSASPALNFASSQWIWTTELTSPGGDAPVGSRAFRKAFLLPEGKTPASLTIAYAVDDIGTLWVNGNEIVTEGPSGWLTAGSYCVDLQDCGCGVLISFNVTNIGTDAGLLVDALLTYTDGTTSPIVSDGSWRTSIGGVPNGFQSLSFDDSTWELVETEGQNGVAPWGNVQRAGVDPQSLVRSQWIWTNEAGPGQPFPTGARAFRYTLELPAGQTSGTATVMIVVDAEYSLYINGGFIGSGTVFTVAQKYVVPNVQGPEIVFAVYAVNTGGTPNPAGLLASIQVVSQDDNSYCGECDSTSYVVSASGWKVFPGPVPSGFEQPGFDDSAWPEATEQGQNGVTPWPDIATPTTVTTGGTPLPGAPAGSP</sequence>
<feature type="region of interest" description="Disordered" evidence="1">
    <location>
        <begin position="359"/>
        <end position="407"/>
    </location>
</feature>
<feature type="compositionally biased region" description="Low complexity" evidence="1">
    <location>
        <begin position="387"/>
        <end position="407"/>
    </location>
</feature>
<proteinExistence type="predicted"/>
<gene>
    <name evidence="3" type="ORF">GYMLUDRAFT_205669</name>
</gene>
<protein>
    <recommendedName>
        <fullName evidence="5">Beta-galactosidase</fullName>
    </recommendedName>
</protein>
<feature type="chain" id="PRO_5002207993" description="Beta-galactosidase" evidence="2">
    <location>
        <begin position="24"/>
        <end position="407"/>
    </location>
</feature>
<keyword evidence="2" id="KW-0732">Signal</keyword>